<sequence>MLVYGVSGLLGAFLLVQTYLFLLLTSVQANHVLILRQAVEGADDHHIEDEKSQESEVGEDGVKTAKL</sequence>
<accession>A0A183F2L6</accession>
<dbReference type="WBParaSite" id="HPBE_0000038201-mRNA-1">
    <property type="protein sequence ID" value="HPBE_0000038201-mRNA-1"/>
    <property type="gene ID" value="HPBE_0000038201"/>
</dbReference>
<evidence type="ECO:0000313" key="4">
    <source>
        <dbReference type="WBParaSite" id="HPBE_0000038201-mRNA-1"/>
    </source>
</evidence>
<dbReference type="AlphaFoldDB" id="A0A183F2L6"/>
<evidence type="ECO:0000313" key="2">
    <source>
        <dbReference type="EMBL" id="VDO18765.1"/>
    </source>
</evidence>
<evidence type="ECO:0000313" key="3">
    <source>
        <dbReference type="Proteomes" id="UP000050761"/>
    </source>
</evidence>
<dbReference type="EMBL" id="UZAH01000249">
    <property type="protein sequence ID" value="VDO18765.1"/>
    <property type="molecule type" value="Genomic_DNA"/>
</dbReference>
<name>A0A183F2L6_HELPZ</name>
<accession>A0A3P7WZ71</accession>
<protein>
    <submittedName>
        <fullName evidence="2 4">Uncharacterized protein</fullName>
    </submittedName>
</protein>
<feature type="region of interest" description="Disordered" evidence="1">
    <location>
        <begin position="45"/>
        <end position="67"/>
    </location>
</feature>
<dbReference type="Proteomes" id="UP000050761">
    <property type="component" value="Unassembled WGS sequence"/>
</dbReference>
<proteinExistence type="predicted"/>
<keyword evidence="3" id="KW-1185">Reference proteome</keyword>
<reference evidence="2 3" key="1">
    <citation type="submission" date="2018-11" db="EMBL/GenBank/DDBJ databases">
        <authorList>
            <consortium name="Pathogen Informatics"/>
        </authorList>
    </citation>
    <scope>NUCLEOTIDE SEQUENCE [LARGE SCALE GENOMIC DNA]</scope>
</reference>
<reference evidence="4" key="2">
    <citation type="submission" date="2019-09" db="UniProtKB">
        <authorList>
            <consortium name="WormBaseParasite"/>
        </authorList>
    </citation>
    <scope>IDENTIFICATION</scope>
</reference>
<evidence type="ECO:0000256" key="1">
    <source>
        <dbReference type="SAM" id="MobiDB-lite"/>
    </source>
</evidence>
<gene>
    <name evidence="2" type="ORF">HPBE_LOCUS383</name>
</gene>
<organism evidence="3 4">
    <name type="scientific">Heligmosomoides polygyrus</name>
    <name type="common">Parasitic roundworm</name>
    <dbReference type="NCBI Taxonomy" id="6339"/>
    <lineage>
        <taxon>Eukaryota</taxon>
        <taxon>Metazoa</taxon>
        <taxon>Ecdysozoa</taxon>
        <taxon>Nematoda</taxon>
        <taxon>Chromadorea</taxon>
        <taxon>Rhabditida</taxon>
        <taxon>Rhabditina</taxon>
        <taxon>Rhabditomorpha</taxon>
        <taxon>Strongyloidea</taxon>
        <taxon>Heligmosomidae</taxon>
        <taxon>Heligmosomoides</taxon>
    </lineage>
</organism>